<dbReference type="InterPro" id="IPR001199">
    <property type="entry name" value="Cyt_B5-like_heme/steroid-bd"/>
</dbReference>
<sequence length="146" mass="16628">MSSLDTSHQHGVSEKTPNEFEKLNNGINIKMLPIYTRSQLSLYNGIDKPEVYVAIKGYIYDVSNNVSNYGPGRPYHKLVGKDVSRLLGLNQLQLKRTGDPYAPEKDNAWYTGDFTDKENSIVDKWVLFFRKRYTIVGVVVDHEVGT</sequence>
<dbReference type="PANTHER" id="PTHR10281">
    <property type="entry name" value="MEMBRANE-ASSOCIATED PROGESTERONE RECEPTOR COMPONENT-RELATED"/>
    <property type="match status" value="1"/>
</dbReference>
<dbReference type="GeneID" id="2903503"/>
<dbReference type="HOGENOM" id="CLU_042860_3_0_1"/>
<dbReference type="Proteomes" id="UP000000599">
    <property type="component" value="Chromosome F"/>
</dbReference>
<dbReference type="RefSeq" id="XP_460700.2">
    <property type="nucleotide sequence ID" value="XM_460700.1"/>
</dbReference>
<accession>Q6BM71</accession>
<dbReference type="AlphaFoldDB" id="Q6BM71"/>
<dbReference type="SMART" id="SM01117">
    <property type="entry name" value="Cyt-b5"/>
    <property type="match status" value="1"/>
</dbReference>
<reference evidence="3 4" key="1">
    <citation type="journal article" date="2004" name="Nature">
        <title>Genome evolution in yeasts.</title>
        <authorList>
            <consortium name="Genolevures"/>
            <person name="Dujon B."/>
            <person name="Sherman D."/>
            <person name="Fischer G."/>
            <person name="Durrens P."/>
            <person name="Casaregola S."/>
            <person name="Lafontaine I."/>
            <person name="de Montigny J."/>
            <person name="Marck C."/>
            <person name="Neuveglise C."/>
            <person name="Talla E."/>
            <person name="Goffard N."/>
            <person name="Frangeul L."/>
            <person name="Aigle M."/>
            <person name="Anthouard V."/>
            <person name="Babour A."/>
            <person name="Barbe V."/>
            <person name="Barnay S."/>
            <person name="Blanchin S."/>
            <person name="Beckerich J.M."/>
            <person name="Beyne E."/>
            <person name="Bleykasten C."/>
            <person name="Boisrame A."/>
            <person name="Boyer J."/>
            <person name="Cattolico L."/>
            <person name="Confanioleri F."/>
            <person name="de Daruvar A."/>
            <person name="Despons L."/>
            <person name="Fabre E."/>
            <person name="Fairhead C."/>
            <person name="Ferry-Dumazet H."/>
            <person name="Groppi A."/>
            <person name="Hantraye F."/>
            <person name="Hennequin C."/>
            <person name="Jauniaux N."/>
            <person name="Joyet P."/>
            <person name="Kachouri R."/>
            <person name="Kerrest A."/>
            <person name="Koszul R."/>
            <person name="Lemaire M."/>
            <person name="Lesur I."/>
            <person name="Ma L."/>
            <person name="Muller H."/>
            <person name="Nicaud J.M."/>
            <person name="Nikolski M."/>
            <person name="Oztas S."/>
            <person name="Ozier-Kalogeropoulos O."/>
            <person name="Pellenz S."/>
            <person name="Potier S."/>
            <person name="Richard G.F."/>
            <person name="Straub M.L."/>
            <person name="Suleau A."/>
            <person name="Swennene D."/>
            <person name="Tekaia F."/>
            <person name="Wesolowski-Louvel M."/>
            <person name="Westhof E."/>
            <person name="Wirth B."/>
            <person name="Zeniou-Meyer M."/>
            <person name="Zivanovic I."/>
            <person name="Bolotin-Fukuhara M."/>
            <person name="Thierry A."/>
            <person name="Bouchier C."/>
            <person name="Caudron B."/>
            <person name="Scarpelli C."/>
            <person name="Gaillardin C."/>
            <person name="Weissenbach J."/>
            <person name="Wincker P."/>
            <person name="Souciet J.L."/>
        </authorList>
    </citation>
    <scope>NUCLEOTIDE SEQUENCE [LARGE SCALE GENOMIC DNA]</scope>
    <source>
        <strain evidence="4">ATCC 36239 / CBS 767 / BCRC 21394 / JCM 1990 / NBRC 0083 / IGC 2968</strain>
    </source>
</reference>
<dbReference type="OrthoDB" id="899at2759"/>
<dbReference type="GO" id="GO:0016020">
    <property type="term" value="C:membrane"/>
    <property type="evidence" value="ECO:0007669"/>
    <property type="project" value="TreeGrafter"/>
</dbReference>
<dbReference type="KEGG" id="dha:DEHA2F07832g"/>
<feature type="domain" description="Cytochrome b5 heme-binding" evidence="2">
    <location>
        <begin position="35"/>
        <end position="140"/>
    </location>
</feature>
<organism evidence="3 4">
    <name type="scientific">Debaryomyces hansenii (strain ATCC 36239 / CBS 767 / BCRC 21394 / JCM 1990 / NBRC 0083 / IGC 2968)</name>
    <name type="common">Yeast</name>
    <name type="synonym">Torulaspora hansenii</name>
    <dbReference type="NCBI Taxonomy" id="284592"/>
    <lineage>
        <taxon>Eukaryota</taxon>
        <taxon>Fungi</taxon>
        <taxon>Dikarya</taxon>
        <taxon>Ascomycota</taxon>
        <taxon>Saccharomycotina</taxon>
        <taxon>Pichiomycetes</taxon>
        <taxon>Debaryomycetaceae</taxon>
        <taxon>Debaryomyces</taxon>
    </lineage>
</organism>
<dbReference type="InterPro" id="IPR036400">
    <property type="entry name" value="Cyt_B5-like_heme/steroid_sf"/>
</dbReference>
<evidence type="ECO:0000256" key="1">
    <source>
        <dbReference type="ARBA" id="ARBA00038357"/>
    </source>
</evidence>
<dbReference type="Gene3D" id="3.10.120.10">
    <property type="entry name" value="Cytochrome b5-like heme/steroid binding domain"/>
    <property type="match status" value="1"/>
</dbReference>
<dbReference type="OMA" id="RYKIVGL"/>
<name>Q6BM71_DEBHA</name>
<proteinExistence type="inferred from homology"/>
<dbReference type="PANTHER" id="PTHR10281:SF76">
    <property type="entry name" value="CALCUTTA CUP-RELATED"/>
    <property type="match status" value="1"/>
</dbReference>
<dbReference type="SUPFAM" id="SSF55856">
    <property type="entry name" value="Cytochrome b5-like heme/steroid binding domain"/>
    <property type="match status" value="1"/>
</dbReference>
<comment type="similarity">
    <text evidence="1">Belongs to the cytochrome b5 family. MAPR subfamily.</text>
</comment>
<dbReference type="Pfam" id="PF00173">
    <property type="entry name" value="Cyt-b5"/>
    <property type="match status" value="1"/>
</dbReference>
<gene>
    <name evidence="3" type="ordered locus">DEHA2F07832g</name>
</gene>
<evidence type="ECO:0000259" key="2">
    <source>
        <dbReference type="SMART" id="SM01117"/>
    </source>
</evidence>
<evidence type="ECO:0000313" key="3">
    <source>
        <dbReference type="EMBL" id="CAG89040.2"/>
    </source>
</evidence>
<dbReference type="VEuPathDB" id="FungiDB:DEHA2F07832g"/>
<dbReference type="GO" id="GO:0012505">
    <property type="term" value="C:endomembrane system"/>
    <property type="evidence" value="ECO:0007669"/>
    <property type="project" value="TreeGrafter"/>
</dbReference>
<dbReference type="EMBL" id="CR382138">
    <property type="protein sequence ID" value="CAG89040.2"/>
    <property type="molecule type" value="Genomic_DNA"/>
</dbReference>
<dbReference type="InterPro" id="IPR050577">
    <property type="entry name" value="MAPR/NEUFC/NENF-like"/>
</dbReference>
<evidence type="ECO:0000313" key="4">
    <source>
        <dbReference type="Proteomes" id="UP000000599"/>
    </source>
</evidence>
<dbReference type="eggNOG" id="KOG1110">
    <property type="taxonomic scope" value="Eukaryota"/>
</dbReference>
<protein>
    <submittedName>
        <fullName evidence="3">DEHA2F07832p</fullName>
    </submittedName>
</protein>
<dbReference type="InParanoid" id="Q6BM71"/>
<keyword evidence="4" id="KW-1185">Reference proteome</keyword>